<gene>
    <name evidence="2" type="ORF">PHYPSEUDO_002035</name>
</gene>
<accession>A0A8T1V4K9</accession>
<protein>
    <submittedName>
        <fullName evidence="2">Uncharacterized protein</fullName>
    </submittedName>
</protein>
<dbReference type="AlphaFoldDB" id="A0A8T1V4K9"/>
<evidence type="ECO:0000313" key="2">
    <source>
        <dbReference type="EMBL" id="KAG7375293.1"/>
    </source>
</evidence>
<feature type="region of interest" description="Disordered" evidence="1">
    <location>
        <begin position="117"/>
        <end position="137"/>
    </location>
</feature>
<evidence type="ECO:0000256" key="1">
    <source>
        <dbReference type="SAM" id="MobiDB-lite"/>
    </source>
</evidence>
<dbReference type="EMBL" id="JAGDFM010001324">
    <property type="protein sequence ID" value="KAG7375293.1"/>
    <property type="molecule type" value="Genomic_DNA"/>
</dbReference>
<sequence>MAANDVVRPASGLLFRWRAGWRQIGCRAATARFGASWTAGREELGRRESALEQSCRRSGARSPVRRADLSCSCGSFYADPAALEHVDCRHLSLDIVAVSSNETSVCRQSPLRSHRGRWARGLGKGNGRATASVPNTPPRAASFTRVFSAVCTNQGAIRPSAVTAQSSSRSSLAHVSGSCSLAMACSARRQLILRAEAVAFGGESVAQMTIWKSLERFAATVSPQSSSGTMQ</sequence>
<reference evidence="2" key="1">
    <citation type="submission" date="2021-02" db="EMBL/GenBank/DDBJ databases">
        <authorList>
            <person name="Palmer J.M."/>
        </authorList>
    </citation>
    <scope>NUCLEOTIDE SEQUENCE</scope>
    <source>
        <strain evidence="2">SCRP734</strain>
    </source>
</reference>
<dbReference type="Proteomes" id="UP000694044">
    <property type="component" value="Unassembled WGS sequence"/>
</dbReference>
<evidence type="ECO:0000313" key="3">
    <source>
        <dbReference type="Proteomes" id="UP000694044"/>
    </source>
</evidence>
<proteinExistence type="predicted"/>
<organism evidence="2 3">
    <name type="scientific">Phytophthora pseudosyringae</name>
    <dbReference type="NCBI Taxonomy" id="221518"/>
    <lineage>
        <taxon>Eukaryota</taxon>
        <taxon>Sar</taxon>
        <taxon>Stramenopiles</taxon>
        <taxon>Oomycota</taxon>
        <taxon>Peronosporomycetes</taxon>
        <taxon>Peronosporales</taxon>
        <taxon>Peronosporaceae</taxon>
        <taxon>Phytophthora</taxon>
    </lineage>
</organism>
<comment type="caution">
    <text evidence="2">The sequence shown here is derived from an EMBL/GenBank/DDBJ whole genome shotgun (WGS) entry which is preliminary data.</text>
</comment>
<name>A0A8T1V4K9_9STRA</name>
<keyword evidence="3" id="KW-1185">Reference proteome</keyword>